<evidence type="ECO:0000256" key="7">
    <source>
        <dbReference type="ARBA" id="ARBA00022777"/>
    </source>
</evidence>
<dbReference type="Gene3D" id="3.30.470.20">
    <property type="entry name" value="ATP-grasp fold, B domain"/>
    <property type="match status" value="1"/>
</dbReference>
<keyword evidence="6" id="KW-0547">Nucleotide-binding</keyword>
<gene>
    <name evidence="14" type="ORF">SteCoe_22026</name>
</gene>
<evidence type="ECO:0000313" key="15">
    <source>
        <dbReference type="Proteomes" id="UP000187209"/>
    </source>
</evidence>
<dbReference type="Pfam" id="PF01326">
    <property type="entry name" value="PPDK_N"/>
    <property type="match status" value="1"/>
</dbReference>
<keyword evidence="5" id="KW-0479">Metal-binding</keyword>
<keyword evidence="7" id="KW-0418">Kinase</keyword>
<protein>
    <submittedName>
        <fullName evidence="14">Uncharacterized protein</fullName>
    </submittedName>
</protein>
<keyword evidence="4" id="KW-0808">Transferase</keyword>
<feature type="domain" description="Alpha-glucan water dikinase-like N-terminal Ig-like" evidence="13">
    <location>
        <begin position="28"/>
        <end position="133"/>
    </location>
</feature>
<dbReference type="Pfam" id="PF23166">
    <property type="entry name" value="Ig_N_CWD1"/>
    <property type="match status" value="1"/>
</dbReference>
<dbReference type="Proteomes" id="UP000187209">
    <property type="component" value="Unassembled WGS sequence"/>
</dbReference>
<dbReference type="OrthoDB" id="6123450at2759"/>
<evidence type="ECO:0000313" key="14">
    <source>
        <dbReference type="EMBL" id="OMJ78223.1"/>
    </source>
</evidence>
<evidence type="ECO:0000256" key="3">
    <source>
        <dbReference type="ARBA" id="ARBA00011738"/>
    </source>
</evidence>
<evidence type="ECO:0000259" key="11">
    <source>
        <dbReference type="Pfam" id="PF01326"/>
    </source>
</evidence>
<proteinExistence type="inferred from homology"/>
<dbReference type="InterPro" id="IPR013815">
    <property type="entry name" value="ATP_grasp_subdomain_1"/>
</dbReference>
<dbReference type="GO" id="GO:0016301">
    <property type="term" value="F:kinase activity"/>
    <property type="evidence" value="ECO:0007669"/>
    <property type="project" value="UniProtKB-KW"/>
</dbReference>
<dbReference type="EMBL" id="MPUH01000533">
    <property type="protein sequence ID" value="OMJ78223.1"/>
    <property type="molecule type" value="Genomic_DNA"/>
</dbReference>
<feature type="domain" description="Alpha-glucan water dikinase phosphohistidine-like" evidence="12">
    <location>
        <begin position="580"/>
        <end position="691"/>
    </location>
</feature>
<dbReference type="InterPro" id="IPR056301">
    <property type="entry name" value="GWD-like_N_Ig"/>
</dbReference>
<evidence type="ECO:0000256" key="2">
    <source>
        <dbReference type="ARBA" id="ARBA00007837"/>
    </source>
</evidence>
<evidence type="ECO:0000256" key="1">
    <source>
        <dbReference type="ARBA" id="ARBA00001946"/>
    </source>
</evidence>
<dbReference type="InterPro" id="IPR002192">
    <property type="entry name" value="PPDK_AMP/ATP-bd"/>
</dbReference>
<evidence type="ECO:0000256" key="10">
    <source>
        <dbReference type="ARBA" id="ARBA00023277"/>
    </source>
</evidence>
<comment type="caution">
    <text evidence="14">The sequence shown here is derived from an EMBL/GenBank/DDBJ whole genome shotgun (WGS) entry which is preliminary data.</text>
</comment>
<reference evidence="14 15" key="1">
    <citation type="submission" date="2016-11" db="EMBL/GenBank/DDBJ databases">
        <title>The macronuclear genome of Stentor coeruleus: a giant cell with tiny introns.</title>
        <authorList>
            <person name="Slabodnick M."/>
            <person name="Ruby J.G."/>
            <person name="Reiff S.B."/>
            <person name="Swart E.C."/>
            <person name="Gosai S."/>
            <person name="Prabakaran S."/>
            <person name="Witkowska E."/>
            <person name="Larue G.E."/>
            <person name="Fisher S."/>
            <person name="Freeman R.M."/>
            <person name="Gunawardena J."/>
            <person name="Chu W."/>
            <person name="Stover N.A."/>
            <person name="Gregory B.D."/>
            <person name="Nowacki M."/>
            <person name="Derisi J."/>
            <person name="Roy S.W."/>
            <person name="Marshall W.F."/>
            <person name="Sood P."/>
        </authorList>
    </citation>
    <scope>NUCLEOTIDE SEQUENCE [LARGE SCALE GENOMIC DNA]</scope>
    <source>
        <strain evidence="14">WM001</strain>
    </source>
</reference>
<accession>A0A1R2BN23</accession>
<evidence type="ECO:0000256" key="5">
    <source>
        <dbReference type="ARBA" id="ARBA00022723"/>
    </source>
</evidence>
<comment type="subunit">
    <text evidence="3">Homodimer.</text>
</comment>
<keyword evidence="8" id="KW-0067">ATP-binding</keyword>
<dbReference type="GO" id="GO:0005524">
    <property type="term" value="F:ATP binding"/>
    <property type="evidence" value="ECO:0007669"/>
    <property type="project" value="UniProtKB-KW"/>
</dbReference>
<evidence type="ECO:0000256" key="4">
    <source>
        <dbReference type="ARBA" id="ARBA00022679"/>
    </source>
</evidence>
<dbReference type="InterPro" id="IPR054481">
    <property type="entry name" value="GWD1_pHisD"/>
</dbReference>
<comment type="similarity">
    <text evidence="2">Belongs to the PEP-utilizing enzyme family.</text>
</comment>
<dbReference type="AlphaFoldDB" id="A0A1R2BN23"/>
<organism evidence="14 15">
    <name type="scientific">Stentor coeruleus</name>
    <dbReference type="NCBI Taxonomy" id="5963"/>
    <lineage>
        <taxon>Eukaryota</taxon>
        <taxon>Sar</taxon>
        <taxon>Alveolata</taxon>
        <taxon>Ciliophora</taxon>
        <taxon>Postciliodesmatophora</taxon>
        <taxon>Heterotrichea</taxon>
        <taxon>Heterotrichida</taxon>
        <taxon>Stentoridae</taxon>
        <taxon>Stentor</taxon>
    </lineage>
</organism>
<evidence type="ECO:0000259" key="13">
    <source>
        <dbReference type="Pfam" id="PF23166"/>
    </source>
</evidence>
<dbReference type="PANTHER" id="PTHR46999">
    <property type="entry name" value="ALPHA-GLUCAN WATER DIKINASE 1, CHLOROPLASTIC-RELATED"/>
    <property type="match status" value="1"/>
</dbReference>
<evidence type="ECO:0000256" key="9">
    <source>
        <dbReference type="ARBA" id="ARBA00022842"/>
    </source>
</evidence>
<feature type="domain" description="Pyruvate phosphate dikinase AMP/ATP-binding" evidence="11">
    <location>
        <begin position="830"/>
        <end position="1028"/>
    </location>
</feature>
<sequence length="1029" mass="116850">MLSYQALIDKFPSEAVKTEYTLLGKKFVTVLEETEEEYKVKILSNLDHLTLHWGVGIPKPKDWKCPVGLENITSPKGTVKFDDKAAQSPFVEITSELSVIEILLSKANSPFQVNFVLKRENSWFNNNGQNYSIVIREPEGPKIDAAGEVKDLVNEIIRAEMEYNSWTLMHRFNMCNGWIGRLNNDIQGLAWIFVWMRYSALRKLDWQRKFNTRPSELAHSNQILTYTLTNAIKNSKLDGLVNPTILLRGILGTMGKGGGNGQRIRDQILEIMHRNKIMEHDNYYEQWHQKLHNNTTPDDIGICEATIAFNETNNMSRFYEVLQKNGITRERLRSFERPITMEPFYAPHLINDLRDYLNLLKAVHGSTDLNSAVNACRGFLPGDLVQKLNDLMGSLQHWDKIGQMDKTLGIRKHLNSCANRDRAEQYREVIYLDMGLEAYTRQICEEIIHLDIQFKHLCRELKILIQNVQILSKDSELESASQDFYILNDRIIDSVPNDKESALIFKAACDRLQRVLGTFVDVYSDLIGTKAQVLGNEFRVEKYFIDLFAEEIIRGSLLFAVSMVLKKIDGHLRRFCDFKSWQIISPKPEASGKFLQVESLHSVAYTVYKEPTVLICERVTGEEEIPDNVVAVISCTELDALAHVSVRARNNKVLLVVCFDATEIQKLGVYKNTWVKVTMTSNGINVTQTQKVIEETKESEARVVKVPLALGKIVITADEFEEGRTGAKGNNCASLKRALPKHIGVPCSIALPYGTCEYIMSQEENSKINDEVQELLQKLIGKEHNTEARKILDDIKTKIMKLTLSIENKNIVQEYLTAIGCHEDKWELAWKAIKSVWASKYNERVYLSIVKAQISIDSVVMCVLCQEVITGEYAYVLHTKNPFTNNPNEIYGELVMGLGETLVGAFEGRAFSFIVNKTTGKFEISAFPNKSVALRGSGFIFRSDSNSEDLPGFAGAGLFDSFVMEEPKEFRLTYAGDNLIANREFRNSVIEKLNEVGKIVEEFYGGEPQDIEGVISNNKVFVVQARPQV</sequence>
<evidence type="ECO:0000256" key="8">
    <source>
        <dbReference type="ARBA" id="ARBA00022840"/>
    </source>
</evidence>
<dbReference type="Pfam" id="PF22973">
    <property type="entry name" value="GWD1_pHisD"/>
    <property type="match status" value="1"/>
</dbReference>
<evidence type="ECO:0000256" key="6">
    <source>
        <dbReference type="ARBA" id="ARBA00022741"/>
    </source>
</evidence>
<keyword evidence="9" id="KW-0460">Magnesium</keyword>
<keyword evidence="10" id="KW-0119">Carbohydrate metabolism</keyword>
<keyword evidence="15" id="KW-1185">Reference proteome</keyword>
<name>A0A1R2BN23_9CILI</name>
<comment type="cofactor">
    <cofactor evidence="1">
        <name>Mg(2+)</name>
        <dbReference type="ChEBI" id="CHEBI:18420"/>
    </cofactor>
</comment>
<dbReference type="PANTHER" id="PTHR46999:SF1">
    <property type="entry name" value="ALPHA-GLUCAN WATER DIKINASE 1, CHLOROPLASTIC"/>
    <property type="match status" value="1"/>
</dbReference>
<dbReference type="GO" id="GO:0046872">
    <property type="term" value="F:metal ion binding"/>
    <property type="evidence" value="ECO:0007669"/>
    <property type="project" value="UniProtKB-KW"/>
</dbReference>
<dbReference type="SUPFAM" id="SSF56059">
    <property type="entry name" value="Glutathione synthetase ATP-binding domain-like"/>
    <property type="match status" value="1"/>
</dbReference>
<dbReference type="Gene3D" id="3.30.1490.20">
    <property type="entry name" value="ATP-grasp fold, A domain"/>
    <property type="match status" value="1"/>
</dbReference>
<evidence type="ECO:0000259" key="12">
    <source>
        <dbReference type="Pfam" id="PF22973"/>
    </source>
</evidence>